<evidence type="ECO:0000313" key="1">
    <source>
        <dbReference type="EMBL" id="KAJ1939264.1"/>
    </source>
</evidence>
<sequence length="401" mass="42636">AEEASNDAKTRENSPTSASMDDQNKIRLARAASNQFVFDAIHARCWDIAQGRFGARAIRTCLESPHASKLQQKLVAVALVTNAVSLATNVNGHLLINWLLDSSKFTGRFRVLAHQLAPHLRYLATHKLGASTISKIVDQTIEPDARDLILNTLFFNPDPSVLDDVVLDQAHGVHVILKVLQGTAIGEAEKARIADRLRFLTSEYSISNAHTQQQPGGRGGSTAGEMSSVSPINSHGRNSNVPPSQRLADTVASVLAHSQPVYPPTMPPATHRASNSISQDVPQGTLGYPFMLQGNGTAGNPAAAAAMSFPAASLANPMGGSAVPPPAGFGGMAAPTAQQQENLLAAYYYQQQQQIGAVGVPPAGFYGGAMDFRQQQHQQQQQQQPMTGSSAMPQQSSASNH</sequence>
<name>A0ACC1J6J2_9FUNG</name>
<keyword evidence="2" id="KW-1185">Reference proteome</keyword>
<organism evidence="1 2">
    <name type="scientific">Linderina macrospora</name>
    <dbReference type="NCBI Taxonomy" id="4868"/>
    <lineage>
        <taxon>Eukaryota</taxon>
        <taxon>Fungi</taxon>
        <taxon>Fungi incertae sedis</taxon>
        <taxon>Zoopagomycota</taxon>
        <taxon>Kickxellomycotina</taxon>
        <taxon>Kickxellomycetes</taxon>
        <taxon>Kickxellales</taxon>
        <taxon>Kickxellaceae</taxon>
        <taxon>Linderina</taxon>
    </lineage>
</organism>
<protein>
    <submittedName>
        <fullName evidence="1">Uncharacterized protein</fullName>
    </submittedName>
</protein>
<evidence type="ECO:0000313" key="2">
    <source>
        <dbReference type="Proteomes" id="UP001150603"/>
    </source>
</evidence>
<reference evidence="1" key="1">
    <citation type="submission" date="2022-07" db="EMBL/GenBank/DDBJ databases">
        <title>Phylogenomic reconstructions and comparative analyses of Kickxellomycotina fungi.</title>
        <authorList>
            <person name="Reynolds N.K."/>
            <person name="Stajich J.E."/>
            <person name="Barry K."/>
            <person name="Grigoriev I.V."/>
            <person name="Crous P."/>
            <person name="Smith M.E."/>
        </authorList>
    </citation>
    <scope>NUCLEOTIDE SEQUENCE</scope>
    <source>
        <strain evidence="1">NRRL 5244</strain>
    </source>
</reference>
<dbReference type="Proteomes" id="UP001150603">
    <property type="component" value="Unassembled WGS sequence"/>
</dbReference>
<comment type="caution">
    <text evidence="1">The sequence shown here is derived from an EMBL/GenBank/DDBJ whole genome shotgun (WGS) entry which is preliminary data.</text>
</comment>
<feature type="non-terminal residue" evidence="1">
    <location>
        <position position="1"/>
    </location>
</feature>
<proteinExistence type="predicted"/>
<gene>
    <name evidence="1" type="ORF">FBU59_004181</name>
</gene>
<accession>A0ACC1J6J2</accession>
<dbReference type="EMBL" id="JANBPW010002904">
    <property type="protein sequence ID" value="KAJ1939264.1"/>
    <property type="molecule type" value="Genomic_DNA"/>
</dbReference>